<evidence type="ECO:0000313" key="2">
    <source>
        <dbReference type="Proteomes" id="UP000447434"/>
    </source>
</evidence>
<dbReference type="OrthoDB" id="2014869at2759"/>
<reference evidence="2" key="1">
    <citation type="journal article" date="2020" name="Nat. Commun.">
        <title>Genome sequence of the cluster root forming white lupin.</title>
        <authorList>
            <person name="Hufnagel B."/>
            <person name="Marques A."/>
            <person name="Soriano A."/>
            <person name="Marques L."/>
            <person name="Divol F."/>
            <person name="Doumas P."/>
            <person name="Sallet E."/>
            <person name="Mancinotti D."/>
            <person name="Carrere S."/>
            <person name="Marande W."/>
            <person name="Arribat S."/>
            <person name="Keller J."/>
            <person name="Huneau C."/>
            <person name="Blein T."/>
            <person name="Aime D."/>
            <person name="Laguerre M."/>
            <person name="Taylor J."/>
            <person name="Schubert V."/>
            <person name="Nelson M."/>
            <person name="Geu-Flores F."/>
            <person name="Crespi M."/>
            <person name="Gallardo-Guerrero K."/>
            <person name="Delaux P.-M."/>
            <person name="Salse J."/>
            <person name="Berges H."/>
            <person name="Guyot R."/>
            <person name="Gouzy J."/>
            <person name="Peret B."/>
        </authorList>
    </citation>
    <scope>NUCLEOTIDE SEQUENCE [LARGE SCALE GENOMIC DNA]</scope>
    <source>
        <strain evidence="2">cv. Amiga</strain>
    </source>
</reference>
<keyword evidence="2" id="KW-1185">Reference proteome</keyword>
<accession>A0A6A4NW27</accession>
<evidence type="ECO:0000313" key="1">
    <source>
        <dbReference type="EMBL" id="KAE9590858.1"/>
    </source>
</evidence>
<protein>
    <submittedName>
        <fullName evidence="1">Putative cucumisin</fullName>
    </submittedName>
</protein>
<proteinExistence type="predicted"/>
<dbReference type="AlphaFoldDB" id="A0A6A4NW27"/>
<organism evidence="1 2">
    <name type="scientific">Lupinus albus</name>
    <name type="common">White lupine</name>
    <name type="synonym">Lupinus termis</name>
    <dbReference type="NCBI Taxonomy" id="3870"/>
    <lineage>
        <taxon>Eukaryota</taxon>
        <taxon>Viridiplantae</taxon>
        <taxon>Streptophyta</taxon>
        <taxon>Embryophyta</taxon>
        <taxon>Tracheophyta</taxon>
        <taxon>Spermatophyta</taxon>
        <taxon>Magnoliopsida</taxon>
        <taxon>eudicotyledons</taxon>
        <taxon>Gunneridae</taxon>
        <taxon>Pentapetalae</taxon>
        <taxon>rosids</taxon>
        <taxon>fabids</taxon>
        <taxon>Fabales</taxon>
        <taxon>Fabaceae</taxon>
        <taxon>Papilionoideae</taxon>
        <taxon>50 kb inversion clade</taxon>
        <taxon>genistoids sensu lato</taxon>
        <taxon>core genistoids</taxon>
        <taxon>Genisteae</taxon>
        <taxon>Lupinus</taxon>
    </lineage>
</organism>
<sequence>MKQKNCKEDNVVSVFPNTYRKLHTTRSWDYLGMPLNVKRRSNIESHIIVGVLDTGKNNIYI</sequence>
<gene>
    <name evidence="1" type="ORF">Lalb_Chr20g0112051</name>
</gene>
<dbReference type="Proteomes" id="UP000447434">
    <property type="component" value="Chromosome 20"/>
</dbReference>
<name>A0A6A4NW27_LUPAL</name>
<dbReference type="EMBL" id="WOCE01000020">
    <property type="protein sequence ID" value="KAE9590858.1"/>
    <property type="molecule type" value="Genomic_DNA"/>
</dbReference>
<comment type="caution">
    <text evidence="1">The sequence shown here is derived from an EMBL/GenBank/DDBJ whole genome shotgun (WGS) entry which is preliminary data.</text>
</comment>